<dbReference type="Gene3D" id="1.20.140.10">
    <property type="entry name" value="Butyryl-CoA Dehydrogenase, subunit A, domain 3"/>
    <property type="match status" value="1"/>
</dbReference>
<dbReference type="Gene3D" id="1.10.540.10">
    <property type="entry name" value="Acyl-CoA dehydrogenase/oxidase, N-terminal domain"/>
    <property type="match status" value="1"/>
</dbReference>
<reference evidence="2 3" key="1">
    <citation type="journal article" date="2020" name="Int. J. Syst. Evol. Microbiol.">
        <title>Novel acetic acid bacteria from cider fermentations: Acetobacter conturbans sp. nov. and Acetobacter fallax sp. nov.</title>
        <authorList>
            <person name="Sombolestani A.S."/>
            <person name="Cleenwerck I."/>
            <person name="Cnockaert M."/>
            <person name="Borremans W."/>
            <person name="Wieme A.D."/>
            <person name="De Vuyst L."/>
            <person name="Vandamme P."/>
        </authorList>
    </citation>
    <scope>NUCLEOTIDE SEQUENCE [LARGE SCALE GENOMIC DNA]</scope>
    <source>
        <strain evidence="2 3">LMG 1637</strain>
    </source>
</reference>
<comment type="caution">
    <text evidence="2">The sequence shown here is derived from an EMBL/GenBank/DDBJ whole genome shotgun (WGS) entry which is preliminary data.</text>
</comment>
<dbReference type="InterPro" id="IPR036250">
    <property type="entry name" value="AcylCo_DH-like_C"/>
</dbReference>
<dbReference type="InterPro" id="IPR046373">
    <property type="entry name" value="Acyl-CoA_Oxase/DH_mid-dom_sf"/>
</dbReference>
<dbReference type="InterPro" id="IPR037069">
    <property type="entry name" value="AcylCoA_DH/ox_N_sf"/>
</dbReference>
<evidence type="ECO:0000256" key="1">
    <source>
        <dbReference type="ARBA" id="ARBA00023002"/>
    </source>
</evidence>
<keyword evidence="3" id="KW-1185">Reference proteome</keyword>
<dbReference type="SUPFAM" id="SSF47203">
    <property type="entry name" value="Acyl-CoA dehydrogenase C-terminal domain-like"/>
    <property type="match status" value="1"/>
</dbReference>
<dbReference type="Gene3D" id="2.40.110.10">
    <property type="entry name" value="Butyryl-CoA Dehydrogenase, subunit A, domain 2"/>
    <property type="match status" value="1"/>
</dbReference>
<protein>
    <submittedName>
        <fullName evidence="2">Acyl-CoA dehydrogenase</fullName>
    </submittedName>
</protein>
<proteinExistence type="predicted"/>
<evidence type="ECO:0000313" key="2">
    <source>
        <dbReference type="EMBL" id="NHO31427.1"/>
    </source>
</evidence>
<gene>
    <name evidence="2" type="ORF">GOB84_02430</name>
</gene>
<name>A0ABX0KBT4_9PROT</name>
<dbReference type="EMBL" id="WOSW01000002">
    <property type="protein sequence ID" value="NHO31427.1"/>
    <property type="molecule type" value="Genomic_DNA"/>
</dbReference>
<dbReference type="RefSeq" id="WP_173576029.1">
    <property type="nucleotide sequence ID" value="NZ_WOSW01000002.1"/>
</dbReference>
<dbReference type="PANTHER" id="PTHR48083:SF37">
    <property type="entry name" value="DEHYDROGENASE, PUTATIVE-RELATED"/>
    <property type="match status" value="1"/>
</dbReference>
<evidence type="ECO:0000313" key="3">
    <source>
        <dbReference type="Proteomes" id="UP000615326"/>
    </source>
</evidence>
<accession>A0ABX0KBT4</accession>
<dbReference type="Proteomes" id="UP000615326">
    <property type="component" value="Unassembled WGS sequence"/>
</dbReference>
<keyword evidence="1" id="KW-0560">Oxidoreductase</keyword>
<dbReference type="InterPro" id="IPR009100">
    <property type="entry name" value="AcylCoA_DH/oxidase_NM_dom_sf"/>
</dbReference>
<dbReference type="PANTHER" id="PTHR48083">
    <property type="entry name" value="MEDIUM-CHAIN SPECIFIC ACYL-COA DEHYDROGENASE, MITOCHONDRIAL-RELATED"/>
    <property type="match status" value="1"/>
</dbReference>
<dbReference type="InterPro" id="IPR050741">
    <property type="entry name" value="Acyl-CoA_dehydrogenase"/>
</dbReference>
<organism evidence="2 3">
    <name type="scientific">Acetobacter fallax</name>
    <dbReference type="NCBI Taxonomy" id="1737473"/>
    <lineage>
        <taxon>Bacteria</taxon>
        <taxon>Pseudomonadati</taxon>
        <taxon>Pseudomonadota</taxon>
        <taxon>Alphaproteobacteria</taxon>
        <taxon>Acetobacterales</taxon>
        <taxon>Acetobacteraceae</taxon>
        <taxon>Acetobacter</taxon>
    </lineage>
</organism>
<dbReference type="SUPFAM" id="SSF56645">
    <property type="entry name" value="Acyl-CoA dehydrogenase NM domain-like"/>
    <property type="match status" value="1"/>
</dbReference>
<sequence length="372" mass="39441">MTFPFESLKNSLPDLEAEAAENDRDSSFPTAGLACLRDLGALCAPLPKTLGGCGFGTDPGGGPGLLHLLRLTGEGNLSLGRLLEGHINAVRLIARYGTSAQLQKASTDILGGALFGIWVTETTNPVHITPDGATFLLHGEKMFASGALHVTRALITAETPDGETRMLLVPLDANRKASPAVGGLCGMRGAGTGSCDFTGIRVASDALTGHPGDYLRQPEFSAGAWRGMAVALGGIDRLVTLLRDQLVSRARDANPYQRTRIGEALIAQETAALWTRKAALVADDKTLPPGDVAATINLARIAVERAGLDVIERVQRSLGLSAFVKTNVVERIMRDLSTYLRQPAPDETLAEAAGWFTQRDLPQPDLHVTPKP</sequence>